<dbReference type="EMBL" id="JACRWE010000011">
    <property type="protein sequence ID" value="MBC5998177.1"/>
    <property type="molecule type" value="Genomic_DNA"/>
</dbReference>
<keyword evidence="3" id="KW-1185">Reference proteome</keyword>
<accession>A0ABR7JTE5</accession>
<dbReference type="Pfam" id="PF11823">
    <property type="entry name" value="Se_S_carrier"/>
    <property type="match status" value="1"/>
</dbReference>
<gene>
    <name evidence="2" type="ORF">H8923_15590</name>
</gene>
<dbReference type="Proteomes" id="UP000609849">
    <property type="component" value="Unassembled WGS sequence"/>
</dbReference>
<evidence type="ECO:0000259" key="1">
    <source>
        <dbReference type="Pfam" id="PF11823"/>
    </source>
</evidence>
<organism evidence="2 3">
    <name type="scientific">Romboutsia faecis</name>
    <dbReference type="NCBI Taxonomy" id="2764597"/>
    <lineage>
        <taxon>Bacteria</taxon>
        <taxon>Bacillati</taxon>
        <taxon>Bacillota</taxon>
        <taxon>Clostridia</taxon>
        <taxon>Peptostreptococcales</taxon>
        <taxon>Peptostreptococcaceae</taxon>
        <taxon>Romboutsia</taxon>
    </lineage>
</organism>
<name>A0ABR7JTE5_9FIRM</name>
<dbReference type="RefSeq" id="WP_153972784.1">
    <property type="nucleotide sequence ID" value="NZ_JACRWE010000011.1"/>
</dbReference>
<comment type="caution">
    <text evidence="2">The sequence shown here is derived from an EMBL/GenBank/DDBJ whole genome shotgun (WGS) entry which is preliminary data.</text>
</comment>
<reference evidence="2 3" key="1">
    <citation type="submission" date="2020-08" db="EMBL/GenBank/DDBJ databases">
        <authorList>
            <person name="Liu C."/>
            <person name="Sun Q."/>
        </authorList>
    </citation>
    <scope>NUCLEOTIDE SEQUENCE [LARGE SCALE GENOMIC DNA]</scope>
    <source>
        <strain evidence="2 3">NSJ-18</strain>
    </source>
</reference>
<dbReference type="InterPro" id="IPR021778">
    <property type="entry name" value="Se/S_carrier-like"/>
</dbReference>
<proteinExistence type="predicted"/>
<feature type="domain" description="Putative Se/S carrier protein-like" evidence="1">
    <location>
        <begin position="5"/>
        <end position="71"/>
    </location>
</feature>
<sequence>MNEMYIVSFNSTHHAIRTEKILSENNIKCTTLPTPREITASCGISIRFLVEDIDKVKEILINSEVDYKGIFKIQKLSDGKKSVEQIG</sequence>
<protein>
    <submittedName>
        <fullName evidence="2">DUF3343 domain-containing protein</fullName>
    </submittedName>
</protein>
<evidence type="ECO:0000313" key="3">
    <source>
        <dbReference type="Proteomes" id="UP000609849"/>
    </source>
</evidence>
<evidence type="ECO:0000313" key="2">
    <source>
        <dbReference type="EMBL" id="MBC5998177.1"/>
    </source>
</evidence>